<gene>
    <name evidence="1" type="ORF">I308_103160</name>
</gene>
<evidence type="ECO:0000313" key="2">
    <source>
        <dbReference type="Proteomes" id="UP000054399"/>
    </source>
</evidence>
<comment type="caution">
    <text evidence="1">The sequence shown here is derived from an EMBL/GenBank/DDBJ whole genome shotgun (WGS) entry which is preliminary data.</text>
</comment>
<organism evidence="1 2">
    <name type="scientific">Cryptococcus tetragattii IND107</name>
    <dbReference type="NCBI Taxonomy" id="1296105"/>
    <lineage>
        <taxon>Eukaryota</taxon>
        <taxon>Fungi</taxon>
        <taxon>Dikarya</taxon>
        <taxon>Basidiomycota</taxon>
        <taxon>Agaricomycotina</taxon>
        <taxon>Tremellomycetes</taxon>
        <taxon>Tremellales</taxon>
        <taxon>Cryptococcaceae</taxon>
        <taxon>Cryptococcus</taxon>
        <taxon>Cryptococcus gattii species complex</taxon>
    </lineage>
</organism>
<evidence type="ECO:0000313" key="1">
    <source>
        <dbReference type="EMBL" id="KAL0249857.1"/>
    </source>
</evidence>
<accession>A0ABR3BSC2</accession>
<reference evidence="1 2" key="2">
    <citation type="submission" date="2024-01" db="EMBL/GenBank/DDBJ databases">
        <title>Comparative genomics of Cryptococcus and Kwoniella reveals pathogenesis evolution and contrasting modes of karyotype evolution via chromosome fusion or intercentromeric recombination.</title>
        <authorList>
            <person name="Coelho M.A."/>
            <person name="David-Palma M."/>
            <person name="Shea T."/>
            <person name="Bowers K."/>
            <person name="Mcginley-Smith S."/>
            <person name="Mohammad A.W."/>
            <person name="Gnirke A."/>
            <person name="Yurkov A.M."/>
            <person name="Nowrousian M."/>
            <person name="Sun S."/>
            <person name="Cuomo C.A."/>
            <person name="Heitman J."/>
        </authorList>
    </citation>
    <scope>NUCLEOTIDE SEQUENCE [LARGE SCALE GENOMIC DNA]</scope>
    <source>
        <strain evidence="1 2">IND107</strain>
    </source>
</reference>
<dbReference type="EMBL" id="ATAM02000005">
    <property type="protein sequence ID" value="KAL0249857.1"/>
    <property type="molecule type" value="Genomic_DNA"/>
</dbReference>
<name>A0ABR3BSC2_9TREE</name>
<protein>
    <submittedName>
        <fullName evidence="1">Uncharacterized protein</fullName>
    </submittedName>
</protein>
<keyword evidence="2" id="KW-1185">Reference proteome</keyword>
<sequence length="102" mass="11386">MPWYPGKNGLRAGVLEYMKVLERLKNQSDCTPSSFPFYGPFLRAWVYSPSAKLIRRKVCPGARSFASISCEDSRNEGVLRPHCGGMTQMLSESACGKYTLTT</sequence>
<dbReference type="RefSeq" id="XP_066614044.1">
    <property type="nucleotide sequence ID" value="XM_066757660.1"/>
</dbReference>
<dbReference type="GeneID" id="91990016"/>
<proteinExistence type="predicted"/>
<dbReference type="Proteomes" id="UP000054399">
    <property type="component" value="Unassembled WGS sequence"/>
</dbReference>
<reference evidence="2" key="1">
    <citation type="submission" date="2015-01" db="EMBL/GenBank/DDBJ databases">
        <title>The Genome Sequence of Cryptococcus gattii MMRL2647.</title>
        <authorList>
            <consortium name="The Broad Institute Genomics Platform"/>
            <person name="Cuomo C."/>
            <person name="Litvintseva A."/>
            <person name="Chen Y."/>
            <person name="Heitman J."/>
            <person name="Sun S."/>
            <person name="Springer D."/>
            <person name="Dromer F."/>
            <person name="Young S."/>
            <person name="Zeng Q."/>
            <person name="Gargeya S."/>
            <person name="Abouelleil A."/>
            <person name="Alvarado L."/>
            <person name="Chapman S.B."/>
            <person name="Gainer-Dewar J."/>
            <person name="Goldberg J."/>
            <person name="Griggs A."/>
            <person name="Gujja S."/>
            <person name="Hansen M."/>
            <person name="Howarth C."/>
            <person name="Imamovic A."/>
            <person name="Larimer J."/>
            <person name="Murphy C."/>
            <person name="Naylor J."/>
            <person name="Pearson M."/>
            <person name="Priest M."/>
            <person name="Roberts A."/>
            <person name="Saif S."/>
            <person name="Shea T."/>
            <person name="Sykes S."/>
            <person name="Wortman J."/>
            <person name="Nusbaum C."/>
            <person name="Birren B."/>
        </authorList>
    </citation>
    <scope>NUCLEOTIDE SEQUENCE [LARGE SCALE GENOMIC DNA]</scope>
    <source>
        <strain evidence="2">IND107</strain>
    </source>
</reference>